<comment type="caution">
    <text evidence="1">The sequence shown here is derived from an EMBL/GenBank/DDBJ whole genome shotgun (WGS) entry which is preliminary data.</text>
</comment>
<keyword evidence="2" id="KW-1185">Reference proteome</keyword>
<organism evidence="1 2">
    <name type="scientific">Digitaria exilis</name>
    <dbReference type="NCBI Taxonomy" id="1010633"/>
    <lineage>
        <taxon>Eukaryota</taxon>
        <taxon>Viridiplantae</taxon>
        <taxon>Streptophyta</taxon>
        <taxon>Embryophyta</taxon>
        <taxon>Tracheophyta</taxon>
        <taxon>Spermatophyta</taxon>
        <taxon>Magnoliopsida</taxon>
        <taxon>Liliopsida</taxon>
        <taxon>Poales</taxon>
        <taxon>Poaceae</taxon>
        <taxon>PACMAD clade</taxon>
        <taxon>Panicoideae</taxon>
        <taxon>Panicodae</taxon>
        <taxon>Paniceae</taxon>
        <taxon>Anthephorinae</taxon>
        <taxon>Digitaria</taxon>
    </lineage>
</organism>
<evidence type="ECO:0000313" key="2">
    <source>
        <dbReference type="Proteomes" id="UP000636709"/>
    </source>
</evidence>
<proteinExistence type="predicted"/>
<gene>
    <name evidence="1" type="ORF">HU200_062780</name>
</gene>
<dbReference type="Proteomes" id="UP000636709">
    <property type="component" value="Unassembled WGS sequence"/>
</dbReference>
<dbReference type="AlphaFoldDB" id="A0A835A514"/>
<name>A0A835A514_9POAL</name>
<accession>A0A835A514</accession>
<protein>
    <submittedName>
        <fullName evidence="1">Uncharacterized protein</fullName>
    </submittedName>
</protein>
<evidence type="ECO:0000313" key="1">
    <source>
        <dbReference type="EMBL" id="KAF8652448.1"/>
    </source>
</evidence>
<reference evidence="1" key="1">
    <citation type="submission" date="2020-07" db="EMBL/GenBank/DDBJ databases">
        <title>Genome sequence and genetic diversity analysis of an under-domesticated orphan crop, white fonio (Digitaria exilis).</title>
        <authorList>
            <person name="Bennetzen J.L."/>
            <person name="Chen S."/>
            <person name="Ma X."/>
            <person name="Wang X."/>
            <person name="Yssel A.E.J."/>
            <person name="Chaluvadi S.R."/>
            <person name="Johnson M."/>
            <person name="Gangashetty P."/>
            <person name="Hamidou F."/>
            <person name="Sanogo M.D."/>
            <person name="Zwaenepoel A."/>
            <person name="Wallace J."/>
            <person name="Van De Peer Y."/>
            <person name="Van Deynze A."/>
        </authorList>
    </citation>
    <scope>NUCLEOTIDE SEQUENCE</scope>
    <source>
        <tissue evidence="1">Leaves</tissue>
    </source>
</reference>
<dbReference type="EMBL" id="JACEFO010002656">
    <property type="protein sequence ID" value="KAF8652448.1"/>
    <property type="molecule type" value="Genomic_DNA"/>
</dbReference>
<dbReference type="OrthoDB" id="713116at2759"/>
<sequence>MRWRGNDDAVILVLVLSPEPLWIILCDHEKMLRHLFWANLALYRVGP</sequence>